<dbReference type="AlphaFoldDB" id="A0A069P287"/>
<gene>
    <name evidence="1" type="ORF">BG57_04180</name>
</gene>
<dbReference type="SUPFAM" id="SSF53254">
    <property type="entry name" value="Phosphoglycerate mutase-like"/>
    <property type="match status" value="1"/>
</dbReference>
<organism evidence="1 2">
    <name type="scientific">Caballeronia grimmiae</name>
    <dbReference type="NCBI Taxonomy" id="1071679"/>
    <lineage>
        <taxon>Bacteria</taxon>
        <taxon>Pseudomonadati</taxon>
        <taxon>Pseudomonadota</taxon>
        <taxon>Betaproteobacteria</taxon>
        <taxon>Burkholderiales</taxon>
        <taxon>Burkholderiaceae</taxon>
        <taxon>Caballeronia</taxon>
    </lineage>
</organism>
<reference evidence="1 2" key="1">
    <citation type="submission" date="2014-03" db="EMBL/GenBank/DDBJ databases">
        <title>Draft Genome Sequences of Four Burkholderia Strains.</title>
        <authorList>
            <person name="Liu X.Y."/>
            <person name="Li C.X."/>
            <person name="Xu J.H."/>
        </authorList>
    </citation>
    <scope>NUCLEOTIDE SEQUENCE [LARGE SCALE GENOMIC DNA]</scope>
    <source>
        <strain evidence="1 2">R27</strain>
    </source>
</reference>
<proteinExistence type="predicted"/>
<dbReference type="InterPro" id="IPR013078">
    <property type="entry name" value="His_Pase_superF_clade-1"/>
</dbReference>
<name>A0A069P287_9BURK</name>
<dbReference type="OrthoDB" id="7502553at2"/>
<dbReference type="EMBL" id="JFHE01000011">
    <property type="protein sequence ID" value="KDR34765.1"/>
    <property type="molecule type" value="Genomic_DNA"/>
</dbReference>
<sequence>MNVILLCHAATHAMKAARFPTGNEPAKRAELMRFGLPHDVPVISSPAAAARETASWLTSQFTIDPAFDDIDYGRWRGHAIREIAQQEAESIAAWLSDVNARPHGGESIAMLAERIAGALTRIGNDASHECCIVVTHAIVVKAALAHVRGEALASSLRMDFAPLSSIQLEYDAAHRLWSVRNFDASARLKSIDSA</sequence>
<evidence type="ECO:0000313" key="1">
    <source>
        <dbReference type="EMBL" id="KDR34765.1"/>
    </source>
</evidence>
<dbReference type="InterPro" id="IPR029033">
    <property type="entry name" value="His_PPase_superfam"/>
</dbReference>
<dbReference type="Pfam" id="PF00300">
    <property type="entry name" value="His_Phos_1"/>
    <property type="match status" value="1"/>
</dbReference>
<dbReference type="Proteomes" id="UP000027439">
    <property type="component" value="Unassembled WGS sequence"/>
</dbReference>
<evidence type="ECO:0000313" key="2">
    <source>
        <dbReference type="Proteomes" id="UP000027439"/>
    </source>
</evidence>
<dbReference type="Gene3D" id="3.40.50.1240">
    <property type="entry name" value="Phosphoglycerate mutase-like"/>
    <property type="match status" value="1"/>
</dbReference>
<dbReference type="SMART" id="SM00855">
    <property type="entry name" value="PGAM"/>
    <property type="match status" value="1"/>
</dbReference>
<accession>A0A069P287</accession>
<dbReference type="eggNOG" id="COG0406">
    <property type="taxonomic scope" value="Bacteria"/>
</dbReference>
<dbReference type="STRING" id="1071679.BG57_04180"/>
<protein>
    <submittedName>
        <fullName evidence="1">Phosphoglycerate mutase</fullName>
    </submittedName>
</protein>
<comment type="caution">
    <text evidence="1">The sequence shown here is derived from an EMBL/GenBank/DDBJ whole genome shotgun (WGS) entry which is preliminary data.</text>
</comment>